<name>A0ABQ9IA42_9NEOP</name>
<dbReference type="EMBL" id="JARBHB010000002">
    <property type="protein sequence ID" value="KAJ8893110.1"/>
    <property type="molecule type" value="Genomic_DNA"/>
</dbReference>
<protein>
    <recommendedName>
        <fullName evidence="3">GST N-terminal domain-containing protein</fullName>
    </recommendedName>
</protein>
<gene>
    <name evidence="1" type="ORF">PR048_005693</name>
</gene>
<accession>A0ABQ9IA42</accession>
<evidence type="ECO:0000313" key="2">
    <source>
        <dbReference type="Proteomes" id="UP001159363"/>
    </source>
</evidence>
<comment type="caution">
    <text evidence="1">The sequence shown here is derived from an EMBL/GenBank/DDBJ whole genome shotgun (WGS) entry which is preliminary data.</text>
</comment>
<organism evidence="1 2">
    <name type="scientific">Dryococelus australis</name>
    <dbReference type="NCBI Taxonomy" id="614101"/>
    <lineage>
        <taxon>Eukaryota</taxon>
        <taxon>Metazoa</taxon>
        <taxon>Ecdysozoa</taxon>
        <taxon>Arthropoda</taxon>
        <taxon>Hexapoda</taxon>
        <taxon>Insecta</taxon>
        <taxon>Pterygota</taxon>
        <taxon>Neoptera</taxon>
        <taxon>Polyneoptera</taxon>
        <taxon>Phasmatodea</taxon>
        <taxon>Verophasmatodea</taxon>
        <taxon>Anareolatae</taxon>
        <taxon>Phasmatidae</taxon>
        <taxon>Eurycanthinae</taxon>
        <taxon>Dryococelus</taxon>
    </lineage>
</organism>
<dbReference type="Proteomes" id="UP001159363">
    <property type="component" value="Chromosome 2"/>
</dbReference>
<keyword evidence="2" id="KW-1185">Reference proteome</keyword>
<proteinExistence type="predicted"/>
<sequence length="96" mass="10997">MSVKLDIINYGSSNSNLARVTIAKQFQLPVYTLNSIVAKRVQFVQHSVAGQPHRKKLKISKYSKLEILLAWFQQKRALNILIHGRVIRQKAEEIAL</sequence>
<evidence type="ECO:0000313" key="1">
    <source>
        <dbReference type="EMBL" id="KAJ8893110.1"/>
    </source>
</evidence>
<reference evidence="1 2" key="1">
    <citation type="submission" date="2023-02" db="EMBL/GenBank/DDBJ databases">
        <title>LHISI_Scaffold_Assembly.</title>
        <authorList>
            <person name="Stuart O.P."/>
            <person name="Cleave R."/>
            <person name="Magrath M.J.L."/>
            <person name="Mikheyev A.S."/>
        </authorList>
    </citation>
    <scope>NUCLEOTIDE SEQUENCE [LARGE SCALE GENOMIC DNA]</scope>
    <source>
        <strain evidence="1">Daus_M_001</strain>
        <tissue evidence="1">Leg muscle</tissue>
    </source>
</reference>
<evidence type="ECO:0008006" key="3">
    <source>
        <dbReference type="Google" id="ProtNLM"/>
    </source>
</evidence>